<dbReference type="CDD" id="cd01051">
    <property type="entry name" value="Mn_catalase"/>
    <property type="match status" value="1"/>
</dbReference>
<dbReference type="SUPFAM" id="SSF47240">
    <property type="entry name" value="Ferritin-like"/>
    <property type="match status" value="1"/>
</dbReference>
<dbReference type="AlphaFoldDB" id="A0A0V8JH03"/>
<feature type="binding site" evidence="3">
    <location>
        <position position="61"/>
    </location>
    <ligand>
        <name>Ca(2+)</name>
        <dbReference type="ChEBI" id="CHEBI:29108"/>
    </ligand>
</feature>
<dbReference type="RefSeq" id="WP_025908876.1">
    <property type="nucleotide sequence ID" value="NZ_KQ758715.1"/>
</dbReference>
<dbReference type="Pfam" id="PF05067">
    <property type="entry name" value="Mn_catalase"/>
    <property type="match status" value="1"/>
</dbReference>
<dbReference type="GO" id="GO:0046872">
    <property type="term" value="F:metal ion binding"/>
    <property type="evidence" value="ECO:0007669"/>
    <property type="project" value="UniProtKB-KW"/>
</dbReference>
<comment type="cofactor">
    <cofactor evidence="2">
        <name>Mn(2+)</name>
        <dbReference type="ChEBI" id="CHEBI:29035"/>
    </cofactor>
    <text evidence="2">Binds 2 manganese ions per subunit.</text>
</comment>
<dbReference type="InterPro" id="IPR009078">
    <property type="entry name" value="Ferritin-like_SF"/>
</dbReference>
<evidence type="ECO:0000256" key="1">
    <source>
        <dbReference type="ARBA" id="ARBA00007644"/>
    </source>
</evidence>
<keyword evidence="5" id="KW-1185">Reference proteome</keyword>
<evidence type="ECO:0000256" key="3">
    <source>
        <dbReference type="PIRSR" id="PIRSR607760-2"/>
    </source>
</evidence>
<feature type="binding site" evidence="2">
    <location>
        <position position="70"/>
    </location>
    <ligand>
        <name>Mn(2+)</name>
        <dbReference type="ChEBI" id="CHEBI:29035"/>
        <label>1</label>
    </ligand>
</feature>
<sequence>MFKRIDKLLIDLPESKNPDPNAAAAVQELLGGKFGEMSTLNNYMYQSFNFRTKKKLRPFYDLVASITAEEFGHVELVSNTINLMLEGSTFPGDPDITPMQDAKDVRNTQHFIATAQTAYPFDSMGKAWTGENVFNSGNLILDLLHNFFLECGARTHKMRVYQMTDNPVAREMIGYLLVRGGVHVVAYAKALEIATGVDVTKLVPIPNLSNKSFDAARKYEDQGVHRRLYTFSDADYMGIAKIWKGTHPEDGGKLEVIEGTPKGAKIPDLEEVTEEFAPGIGPDEFAEIAKRLQRNAGL</sequence>
<evidence type="ECO:0000313" key="4">
    <source>
        <dbReference type="EMBL" id="KSU86234.1"/>
    </source>
</evidence>
<name>A0A0V8JH03_9BACI</name>
<evidence type="ECO:0000256" key="2">
    <source>
        <dbReference type="PIRSR" id="PIRSR607760-1"/>
    </source>
</evidence>
<dbReference type="InterPro" id="IPR007760">
    <property type="entry name" value="Mn_catalase"/>
</dbReference>
<comment type="similarity">
    <text evidence="1">Belongs to the manganese catalase family.</text>
</comment>
<keyword evidence="2" id="KW-0479">Metal-binding</keyword>
<proteinExistence type="inferred from homology"/>
<feature type="binding site" evidence="2">
    <location>
        <position position="36"/>
    </location>
    <ligand>
        <name>Mn(2+)</name>
        <dbReference type="ChEBI" id="CHEBI:29035"/>
        <label>1</label>
    </ligand>
</feature>
<dbReference type="InterPro" id="IPR039377">
    <property type="entry name" value="Mn_catalase_dom"/>
</dbReference>
<organism evidence="4 5">
    <name type="scientific">Priestia veravalensis</name>
    <dbReference type="NCBI Taxonomy" id="1414648"/>
    <lineage>
        <taxon>Bacteria</taxon>
        <taxon>Bacillati</taxon>
        <taxon>Bacillota</taxon>
        <taxon>Bacilli</taxon>
        <taxon>Bacillales</taxon>
        <taxon>Bacillaceae</taxon>
        <taxon>Priestia</taxon>
    </lineage>
</organism>
<keyword evidence="3" id="KW-0106">Calcium</keyword>
<feature type="binding site" evidence="2">
    <location>
        <position position="183"/>
    </location>
    <ligand>
        <name>Mn(2+)</name>
        <dbReference type="ChEBI" id="CHEBI:29035"/>
        <label>1</label>
    </ligand>
</feature>
<dbReference type="EMBL" id="LNQP01000101">
    <property type="protein sequence ID" value="KSU86234.1"/>
    <property type="molecule type" value="Genomic_DNA"/>
</dbReference>
<comment type="caution">
    <text evidence="4">The sequence shown here is derived from an EMBL/GenBank/DDBJ whole genome shotgun (WGS) entry which is preliminary data.</text>
</comment>
<keyword evidence="2" id="KW-0464">Manganese</keyword>
<comment type="cofactor">
    <cofactor evidence="3">
        <name>Ca(2+)</name>
        <dbReference type="ChEBI" id="CHEBI:29108"/>
    </cofactor>
    <text evidence="3">Binds 1 Ca(2+) ion per subunit.</text>
</comment>
<feature type="binding site" evidence="3">
    <location>
        <position position="232"/>
    </location>
    <ligand>
        <name>Ca(2+)</name>
        <dbReference type="ChEBI" id="CHEBI:29108"/>
    </ligand>
</feature>
<feature type="binding site" evidence="2">
    <location>
        <position position="150"/>
    </location>
    <ligand>
        <name>Mn(2+)</name>
        <dbReference type="ChEBI" id="CHEBI:29035"/>
        <label>1</label>
    </ligand>
</feature>
<feature type="binding site" evidence="2">
    <location>
        <position position="73"/>
    </location>
    <ligand>
        <name>Mn(2+)</name>
        <dbReference type="ChEBI" id="CHEBI:29035"/>
        <label>1</label>
    </ligand>
</feature>
<gene>
    <name evidence="4" type="ORF">AS180_19770</name>
</gene>
<protein>
    <submittedName>
        <fullName evidence="4">Manganese catalase</fullName>
    </submittedName>
</protein>
<accession>A0A0V8JH03</accession>
<dbReference type="InterPro" id="IPR012347">
    <property type="entry name" value="Ferritin-like"/>
</dbReference>
<reference evidence="4 5" key="1">
    <citation type="submission" date="2015-11" db="EMBL/GenBank/DDBJ databases">
        <title>Bacillus caseinolyticus sp nov.</title>
        <authorList>
            <person name="Dastager S.G."/>
            <person name="Mawlankar R."/>
        </authorList>
    </citation>
    <scope>NUCLEOTIDE SEQUENCE [LARGE SCALE GENOMIC DNA]</scope>
    <source>
        <strain evidence="4 5">SGD-V-76</strain>
    </source>
</reference>
<evidence type="ECO:0000313" key="5">
    <source>
        <dbReference type="Proteomes" id="UP000053681"/>
    </source>
</evidence>
<dbReference type="Proteomes" id="UP000053681">
    <property type="component" value="Unassembled WGS sequence"/>
</dbReference>
<dbReference type="Gene3D" id="1.20.1260.10">
    <property type="match status" value="1"/>
</dbReference>